<gene>
    <name evidence="1" type="ORF">ACETRX_09645</name>
</gene>
<evidence type="ECO:0000313" key="2">
    <source>
        <dbReference type="Proteomes" id="UP001595190"/>
    </source>
</evidence>
<proteinExistence type="predicted"/>
<sequence>MSWATRYIERLQAGETVQFRPRGGSMKGKIDSGQLCTVVPIADHASLVEGDIVLCRVRGTQYLHLIKAVRGGQFQIGNNRGGINGWISAGGIFGRLVAVSD</sequence>
<reference evidence="1 2" key="1">
    <citation type="submission" date="2024-09" db="EMBL/GenBank/DDBJ databases">
        <title>Description of Labrys sedimenti sp. nov., isolated from a diclofenac-degrading enrichment culture, and genome-based reclassification of Labrys portucalensis as a later heterotypic synonym of Labrys neptuniae.</title>
        <authorList>
            <person name="Tancsics A."/>
            <person name="Csepanyi A."/>
        </authorList>
    </citation>
    <scope>NUCLEOTIDE SEQUENCE [LARGE SCALE GENOMIC DNA]</scope>
    <source>
        <strain evidence="1 2">LMG 23412</strain>
    </source>
</reference>
<evidence type="ECO:0000313" key="1">
    <source>
        <dbReference type="EMBL" id="MFC2249874.1"/>
    </source>
</evidence>
<dbReference type="Proteomes" id="UP001595190">
    <property type="component" value="Unassembled WGS sequence"/>
</dbReference>
<protein>
    <recommendedName>
        <fullName evidence="3">Peptidase S24/S26A/S26B/S26C domain-containing protein</fullName>
    </recommendedName>
</protein>
<comment type="caution">
    <text evidence="1">The sequence shown here is derived from an EMBL/GenBank/DDBJ whole genome shotgun (WGS) entry which is preliminary data.</text>
</comment>
<dbReference type="RefSeq" id="WP_394310025.1">
    <property type="nucleotide sequence ID" value="NZ_JBHGPK010000002.1"/>
</dbReference>
<accession>A0ABV6ZCI7</accession>
<name>A0ABV6ZCI7_9HYPH</name>
<organism evidence="1 2">
    <name type="scientific">Labrys neptuniae</name>
    <dbReference type="NCBI Taxonomy" id="376174"/>
    <lineage>
        <taxon>Bacteria</taxon>
        <taxon>Pseudomonadati</taxon>
        <taxon>Pseudomonadota</taxon>
        <taxon>Alphaproteobacteria</taxon>
        <taxon>Hyphomicrobiales</taxon>
        <taxon>Xanthobacteraceae</taxon>
        <taxon>Labrys</taxon>
    </lineage>
</organism>
<evidence type="ECO:0008006" key="3">
    <source>
        <dbReference type="Google" id="ProtNLM"/>
    </source>
</evidence>
<dbReference type="EMBL" id="JBHGPK010000002">
    <property type="protein sequence ID" value="MFC2249874.1"/>
    <property type="molecule type" value="Genomic_DNA"/>
</dbReference>